<proteinExistence type="predicted"/>
<organism evidence="1 2">
    <name type="scientific">Oceanospirillum multiglobuliferum</name>
    <dbReference type="NCBI Taxonomy" id="64969"/>
    <lineage>
        <taxon>Bacteria</taxon>
        <taxon>Pseudomonadati</taxon>
        <taxon>Pseudomonadota</taxon>
        <taxon>Gammaproteobacteria</taxon>
        <taxon>Oceanospirillales</taxon>
        <taxon>Oceanospirillaceae</taxon>
        <taxon>Oceanospirillum</taxon>
    </lineage>
</organism>
<accession>A0A1V4T1Q5</accession>
<dbReference type="Proteomes" id="UP000191418">
    <property type="component" value="Unassembled WGS sequence"/>
</dbReference>
<evidence type="ECO:0000313" key="1">
    <source>
        <dbReference type="EMBL" id="OPX54088.1"/>
    </source>
</evidence>
<comment type="caution">
    <text evidence="1">The sequence shown here is derived from an EMBL/GenBank/DDBJ whole genome shotgun (WGS) entry which is preliminary data.</text>
</comment>
<keyword evidence="2" id="KW-1185">Reference proteome</keyword>
<dbReference type="EMBL" id="MTSM01000049">
    <property type="protein sequence ID" value="OPX54088.1"/>
    <property type="molecule type" value="Genomic_DNA"/>
</dbReference>
<protein>
    <submittedName>
        <fullName evidence="1">Uncharacterized protein</fullName>
    </submittedName>
</protein>
<dbReference type="AlphaFoldDB" id="A0A1V4T1Q5"/>
<evidence type="ECO:0000313" key="2">
    <source>
        <dbReference type="Proteomes" id="UP000191418"/>
    </source>
</evidence>
<name>A0A1V4T1Q5_9GAMM</name>
<dbReference type="RefSeq" id="WP_080051894.1">
    <property type="nucleotide sequence ID" value="NZ_MTSM01000049.1"/>
</dbReference>
<gene>
    <name evidence="1" type="ORF">BTE48_16070</name>
</gene>
<reference evidence="1 2" key="1">
    <citation type="submission" date="2017-01" db="EMBL/GenBank/DDBJ databases">
        <title>Genome Sequencing of a Marine Spirillum, Oceanospirillum multiglobuliferum ATCC 33336, from Japan.</title>
        <authorList>
            <person name="Carney J.G."/>
            <person name="Trachtenberg A.M."/>
            <person name="Rheaume B.A."/>
            <person name="Linnane J.D."/>
            <person name="Pitts N.L."/>
            <person name="Mykles D.L."/>
            <person name="Maclea K.S."/>
        </authorList>
    </citation>
    <scope>NUCLEOTIDE SEQUENCE [LARGE SCALE GENOMIC DNA]</scope>
    <source>
        <strain evidence="1 2">ATCC 33336</strain>
    </source>
</reference>
<sequence length="79" mass="9110">MDKTEIDGGFNFTQRIVIRNEFVDMHKLQSKLSEEQSLNILLYKKPPHDDKGFVSKLNPAKAGVEVTLIFVYWQQSVAQ</sequence>